<proteinExistence type="predicted"/>
<evidence type="ECO:0000256" key="3">
    <source>
        <dbReference type="PROSITE-ProRule" id="PRU00221"/>
    </source>
</evidence>
<dbReference type="InterPro" id="IPR019775">
    <property type="entry name" value="WD40_repeat_CS"/>
</dbReference>
<dbReference type="PROSITE" id="PS50294">
    <property type="entry name" value="WD_REPEATS_REGION"/>
    <property type="match status" value="2"/>
</dbReference>
<feature type="repeat" description="WD" evidence="3">
    <location>
        <begin position="281"/>
        <end position="316"/>
    </location>
</feature>
<dbReference type="InterPro" id="IPR036322">
    <property type="entry name" value="WD40_repeat_dom_sf"/>
</dbReference>
<feature type="repeat" description="WD" evidence="3">
    <location>
        <begin position="239"/>
        <end position="280"/>
    </location>
</feature>
<dbReference type="PROSITE" id="PS00678">
    <property type="entry name" value="WD_REPEATS_1"/>
    <property type="match status" value="1"/>
</dbReference>
<dbReference type="EMBL" id="CADCTY010000444">
    <property type="protein sequence ID" value="CAA9317412.1"/>
    <property type="molecule type" value="Genomic_DNA"/>
</dbReference>
<evidence type="ECO:0000256" key="1">
    <source>
        <dbReference type="ARBA" id="ARBA00022574"/>
    </source>
</evidence>
<dbReference type="AlphaFoldDB" id="A0A6J4KYF3"/>
<dbReference type="Gene3D" id="2.160.20.80">
    <property type="entry name" value="E3 ubiquitin-protein ligase SopA"/>
    <property type="match status" value="1"/>
</dbReference>
<evidence type="ECO:0000256" key="2">
    <source>
        <dbReference type="ARBA" id="ARBA00022737"/>
    </source>
</evidence>
<protein>
    <submittedName>
        <fullName evidence="4">High-affnity carbon uptake protein Hat/HatR</fullName>
    </submittedName>
</protein>
<name>A0A6J4KYF3_9CYAN</name>
<dbReference type="InterPro" id="IPR015943">
    <property type="entry name" value="WD40/YVTN_repeat-like_dom_sf"/>
</dbReference>
<keyword evidence="2" id="KW-0677">Repeat</keyword>
<dbReference type="PANTHER" id="PTHR22847:SF637">
    <property type="entry name" value="WD REPEAT DOMAIN 5B"/>
    <property type="match status" value="1"/>
</dbReference>
<reference evidence="4" key="1">
    <citation type="submission" date="2020-02" db="EMBL/GenBank/DDBJ databases">
        <authorList>
            <person name="Meier V. D."/>
        </authorList>
    </citation>
    <scope>NUCLEOTIDE SEQUENCE</scope>
    <source>
        <strain evidence="4">AVDCRST_MAG94</strain>
    </source>
</reference>
<dbReference type="InterPro" id="IPR001646">
    <property type="entry name" value="5peptide_repeat"/>
</dbReference>
<dbReference type="InterPro" id="IPR001680">
    <property type="entry name" value="WD40_rpt"/>
</dbReference>
<dbReference type="PROSITE" id="PS50082">
    <property type="entry name" value="WD_REPEATS_2"/>
    <property type="match status" value="2"/>
</dbReference>
<organism evidence="4">
    <name type="scientific">uncultured Leptolyngbya sp</name>
    <dbReference type="NCBI Taxonomy" id="332963"/>
    <lineage>
        <taxon>Bacteria</taxon>
        <taxon>Bacillati</taxon>
        <taxon>Cyanobacteriota</taxon>
        <taxon>Cyanophyceae</taxon>
        <taxon>Leptolyngbyales</taxon>
        <taxon>Leptolyngbyaceae</taxon>
        <taxon>Leptolyngbya group</taxon>
        <taxon>Leptolyngbya</taxon>
        <taxon>environmental samples</taxon>
    </lineage>
</organism>
<dbReference type="Pfam" id="PF00400">
    <property type="entry name" value="WD40"/>
    <property type="match status" value="3"/>
</dbReference>
<accession>A0A6J4KYF3</accession>
<dbReference type="Gene3D" id="2.130.10.10">
    <property type="entry name" value="YVTN repeat-like/Quinoprotein amine dehydrogenase"/>
    <property type="match status" value="1"/>
</dbReference>
<evidence type="ECO:0000313" key="4">
    <source>
        <dbReference type="EMBL" id="CAA9317412.1"/>
    </source>
</evidence>
<dbReference type="PANTHER" id="PTHR22847">
    <property type="entry name" value="WD40 REPEAT PROTEIN"/>
    <property type="match status" value="1"/>
</dbReference>
<keyword evidence="1 3" id="KW-0853">WD repeat</keyword>
<gene>
    <name evidence="4" type="ORF">AVDCRST_MAG94-1286</name>
</gene>
<dbReference type="SUPFAM" id="SSF141571">
    <property type="entry name" value="Pentapeptide repeat-like"/>
    <property type="match status" value="1"/>
</dbReference>
<dbReference type="Pfam" id="PF00805">
    <property type="entry name" value="Pentapeptide"/>
    <property type="match status" value="1"/>
</dbReference>
<sequence length="376" mass="42279">MVAAATQELFNGKIIEVLNYLQQGLAVFDDIRDLLQRQFDRLSEIEQEMIFWLAINREPNSLLELSRDVVTTVSRRRLPAAIQSLLRRSLIEKEGERFFLQPVVLEYTTDQFVQCISEEIATQTPERLRTHALIKAQAKDYVQQMQKRLIVEPIAEQLRIQFGSSHALELQLKTMLAQQQQQAPQPNYSAGNLLNLLVHLQSDLRGCDFSELTVWQADLRQVNLAGVNFRNADLATSVFAESLSGILSVSFNPDGSLLATGDVDGKICLWRVVDGQQVLTWKGHAGWIWAVTFSPDGKTLASCSHDSLIRLWDVQTLDLEQPNPANLAEAGNFSHRSVTCLHTLQGHSSRVWTIAYAPGSYGFCGETRKLLPVTVH</sequence>
<dbReference type="SUPFAM" id="SSF50978">
    <property type="entry name" value="WD40 repeat-like"/>
    <property type="match status" value="1"/>
</dbReference>
<dbReference type="SMART" id="SM00320">
    <property type="entry name" value="WD40"/>
    <property type="match status" value="3"/>
</dbReference>